<dbReference type="EMBL" id="QKXF01000167">
    <property type="protein sequence ID" value="RQM15154.1"/>
    <property type="molecule type" value="Genomic_DNA"/>
</dbReference>
<dbReference type="GO" id="GO:0003676">
    <property type="term" value="F:nucleic acid binding"/>
    <property type="evidence" value="ECO:0007669"/>
    <property type="project" value="InterPro"/>
</dbReference>
<feature type="compositionally biased region" description="Polar residues" evidence="1">
    <location>
        <begin position="105"/>
        <end position="114"/>
    </location>
</feature>
<comment type="caution">
    <text evidence="2">The sequence shown here is derived from an EMBL/GenBank/DDBJ whole genome shotgun (WGS) entry which is preliminary data.</text>
</comment>
<accession>A0A3R7XVZ3</accession>
<proteinExistence type="predicted"/>
<reference evidence="2 3" key="1">
    <citation type="submission" date="2018-06" db="EMBL/GenBank/DDBJ databases">
        <title>Comparative genomics of downy mildews reveals potential adaptations to biotrophy.</title>
        <authorList>
            <person name="Fletcher K."/>
            <person name="Klosterman S.J."/>
            <person name="Derevnina L."/>
            <person name="Martin F."/>
            <person name="Koike S."/>
            <person name="Reyes Chin-Wo S."/>
            <person name="Mou B."/>
            <person name="Michelmore R."/>
        </authorList>
    </citation>
    <scope>NUCLEOTIDE SEQUENCE [LARGE SCALE GENOMIC DNA]</scope>
    <source>
        <strain evidence="2 3">R13</strain>
    </source>
</reference>
<evidence type="ECO:0000313" key="3">
    <source>
        <dbReference type="Proteomes" id="UP000286097"/>
    </source>
</evidence>
<feature type="region of interest" description="Disordered" evidence="1">
    <location>
        <begin position="89"/>
        <end position="117"/>
    </location>
</feature>
<name>A0A3R7XVZ3_9STRA</name>
<dbReference type="OrthoDB" id="91962at2759"/>
<evidence type="ECO:0000256" key="1">
    <source>
        <dbReference type="SAM" id="MobiDB-lite"/>
    </source>
</evidence>
<gene>
    <name evidence="2" type="ORF">DD237_005835</name>
</gene>
<dbReference type="InterPro" id="IPR012337">
    <property type="entry name" value="RNaseH-like_sf"/>
</dbReference>
<dbReference type="Proteomes" id="UP000286097">
    <property type="component" value="Unassembled WGS sequence"/>
</dbReference>
<organism evidence="2 3">
    <name type="scientific">Peronospora effusa</name>
    <dbReference type="NCBI Taxonomy" id="542832"/>
    <lineage>
        <taxon>Eukaryota</taxon>
        <taxon>Sar</taxon>
        <taxon>Stramenopiles</taxon>
        <taxon>Oomycota</taxon>
        <taxon>Peronosporomycetes</taxon>
        <taxon>Peronosporales</taxon>
        <taxon>Peronosporaceae</taxon>
        <taxon>Peronospora</taxon>
    </lineage>
</organism>
<dbReference type="AlphaFoldDB" id="A0A3R7XVZ3"/>
<dbReference type="Gene3D" id="3.30.420.10">
    <property type="entry name" value="Ribonuclease H-like superfamily/Ribonuclease H"/>
    <property type="match status" value="1"/>
</dbReference>
<sequence length="147" mass="16577">MEGHRTLPVKIILTEKGGEFVKHDIDAWYNARGIQHVQVGPKSSHMNPVERKHQSLSDMTKTMLRDSGFSPQLWPDAFEYAVCKSGEQIASKESETRKRQRHSDVPSNGDVSSHMNEDNAAMCRRRASLREAAKRHKPNSAIIAISL</sequence>
<dbReference type="InterPro" id="IPR036397">
    <property type="entry name" value="RNaseH_sf"/>
</dbReference>
<dbReference type="SUPFAM" id="SSF53098">
    <property type="entry name" value="Ribonuclease H-like"/>
    <property type="match status" value="1"/>
</dbReference>
<dbReference type="VEuPathDB" id="FungiDB:DD237_005835"/>
<protein>
    <recommendedName>
        <fullName evidence="4">Integrase catalytic domain-containing protein</fullName>
    </recommendedName>
</protein>
<evidence type="ECO:0000313" key="2">
    <source>
        <dbReference type="EMBL" id="RQM15154.1"/>
    </source>
</evidence>
<evidence type="ECO:0008006" key="4">
    <source>
        <dbReference type="Google" id="ProtNLM"/>
    </source>
</evidence>